<keyword evidence="1" id="KW-0378">Hydrolase</keyword>
<dbReference type="EMBL" id="CYHG01000001">
    <property type="protein sequence ID" value="CUB02489.1"/>
    <property type="molecule type" value="Genomic_DNA"/>
</dbReference>
<dbReference type="RefSeq" id="WP_055461451.1">
    <property type="nucleotide sequence ID" value="NZ_CYHG01000001.1"/>
</dbReference>
<name>A0A0K6IH92_9GAMM</name>
<dbReference type="PANTHER" id="PTHR46118:SF4">
    <property type="entry name" value="PROTEIN ABHD11"/>
    <property type="match status" value="1"/>
</dbReference>
<dbReference type="InterPro" id="IPR000073">
    <property type="entry name" value="AB_hydrolase_1"/>
</dbReference>
<dbReference type="PRINTS" id="PR00111">
    <property type="entry name" value="ABHYDROLASE"/>
</dbReference>
<dbReference type="STRING" id="1137284.GCA_001418205_00323"/>
<evidence type="ECO:0000313" key="3">
    <source>
        <dbReference type="EMBL" id="CUB02489.1"/>
    </source>
</evidence>
<sequence length="253" mass="28346">MIHAKQYGENLPPLVVIHGLFGNADNWHSIAQKWAENFTVYCLDLPNHGRSSYLEPVTFPAMADAINQWLEDNQLDNIFLLGHSVGGKVSMQLTSDHPEKIAKLIVADIAPVDYSPSHTEIFKGLQEINRQKPASRKAADELLAQYESNVGVRQFLLKNLKRTEHGHVIDLGLEQLLAGYETILSKPKLKDGIQTPTLFIKGENSDYILPKYQAASLTHFPNASVKMIPETGHWLHAEKPTTFASLVKRFLTT</sequence>
<proteinExistence type="predicted"/>
<dbReference type="Pfam" id="PF00561">
    <property type="entry name" value="Abhydrolase_1"/>
    <property type="match status" value="1"/>
</dbReference>
<dbReference type="OrthoDB" id="9808398at2"/>
<evidence type="ECO:0000256" key="1">
    <source>
        <dbReference type="ARBA" id="ARBA00022801"/>
    </source>
</evidence>
<dbReference type="Proteomes" id="UP000182769">
    <property type="component" value="Unassembled WGS sequence"/>
</dbReference>
<dbReference type="AlphaFoldDB" id="A0A0K6IH92"/>
<gene>
    <name evidence="3" type="ORF">Ga0061065_101322</name>
</gene>
<evidence type="ECO:0000313" key="4">
    <source>
        <dbReference type="Proteomes" id="UP000182769"/>
    </source>
</evidence>
<organism evidence="3 4">
    <name type="scientific">Marinomonas fungiae</name>
    <dbReference type="NCBI Taxonomy" id="1137284"/>
    <lineage>
        <taxon>Bacteria</taxon>
        <taxon>Pseudomonadati</taxon>
        <taxon>Pseudomonadota</taxon>
        <taxon>Gammaproteobacteria</taxon>
        <taxon>Oceanospirillales</taxon>
        <taxon>Oceanospirillaceae</taxon>
        <taxon>Marinomonas</taxon>
    </lineage>
</organism>
<dbReference type="GO" id="GO:0016787">
    <property type="term" value="F:hydrolase activity"/>
    <property type="evidence" value="ECO:0007669"/>
    <property type="project" value="UniProtKB-KW"/>
</dbReference>
<keyword evidence="4" id="KW-1185">Reference proteome</keyword>
<dbReference type="SUPFAM" id="SSF53474">
    <property type="entry name" value="alpha/beta-Hydrolases"/>
    <property type="match status" value="1"/>
</dbReference>
<protein>
    <submittedName>
        <fullName evidence="3">Pimeloyl-ACP methyl ester carboxylesterase</fullName>
    </submittedName>
</protein>
<dbReference type="PANTHER" id="PTHR46118">
    <property type="entry name" value="PROTEIN ABHD11"/>
    <property type="match status" value="1"/>
</dbReference>
<dbReference type="InterPro" id="IPR029058">
    <property type="entry name" value="AB_hydrolase_fold"/>
</dbReference>
<evidence type="ECO:0000259" key="2">
    <source>
        <dbReference type="Pfam" id="PF00561"/>
    </source>
</evidence>
<accession>A0A0K6IH92</accession>
<dbReference type="Gene3D" id="3.40.50.1820">
    <property type="entry name" value="alpha/beta hydrolase"/>
    <property type="match status" value="1"/>
</dbReference>
<feature type="domain" description="AB hydrolase-1" evidence="2">
    <location>
        <begin position="12"/>
        <end position="240"/>
    </location>
</feature>
<reference evidence="4" key="1">
    <citation type="submission" date="2015-08" db="EMBL/GenBank/DDBJ databases">
        <authorList>
            <person name="Varghese N."/>
        </authorList>
    </citation>
    <scope>NUCLEOTIDE SEQUENCE [LARGE SCALE GENOMIC DNA]</scope>
    <source>
        <strain evidence="4">JCM 18476</strain>
    </source>
</reference>